<organism evidence="1">
    <name type="scientific">Mesocestoides corti</name>
    <name type="common">Flatworm</name>
    <dbReference type="NCBI Taxonomy" id="53468"/>
    <lineage>
        <taxon>Eukaryota</taxon>
        <taxon>Metazoa</taxon>
        <taxon>Spiralia</taxon>
        <taxon>Lophotrochozoa</taxon>
        <taxon>Platyhelminthes</taxon>
        <taxon>Cestoda</taxon>
        <taxon>Eucestoda</taxon>
        <taxon>Cyclophyllidea</taxon>
        <taxon>Mesocestoididae</taxon>
        <taxon>Mesocestoides</taxon>
    </lineage>
</organism>
<dbReference type="WBParaSite" id="MCU_004217-RA">
    <property type="protein sequence ID" value="MCU_004217-RA"/>
    <property type="gene ID" value="MCU_004217"/>
</dbReference>
<protein>
    <submittedName>
        <fullName evidence="1">Histidine ammonia-lyase</fullName>
    </submittedName>
</protein>
<evidence type="ECO:0000313" key="1">
    <source>
        <dbReference type="WBParaSite" id="MCU_004217-RA"/>
    </source>
</evidence>
<dbReference type="AlphaFoldDB" id="A0A5K3F1J4"/>
<accession>A0A5K3F1J4</accession>
<reference evidence="1" key="1">
    <citation type="submission" date="2019-11" db="UniProtKB">
        <authorList>
            <consortium name="WormBaseParasite"/>
        </authorList>
    </citation>
    <scope>IDENTIFICATION</scope>
</reference>
<sequence length="90" mass="9590">MSPFALHAVSRVERSAIDPDPTQWSRCGSRNVLGPPQQIVASRRVVTSLVNSLVSPLLNGKYGAAALTDEDALRITSARALHLKHCASVG</sequence>
<proteinExistence type="predicted"/>
<name>A0A5K3F1J4_MESCO</name>